<feature type="transmembrane region" description="Helical" evidence="1">
    <location>
        <begin position="395"/>
        <end position="414"/>
    </location>
</feature>
<feature type="transmembrane region" description="Helical" evidence="1">
    <location>
        <begin position="212"/>
        <end position="234"/>
    </location>
</feature>
<proteinExistence type="predicted"/>
<comment type="caution">
    <text evidence="2">The sequence shown here is derived from an EMBL/GenBank/DDBJ whole genome shotgun (WGS) entry which is preliminary data.</text>
</comment>
<keyword evidence="1" id="KW-0472">Membrane</keyword>
<feature type="transmembrane region" description="Helical" evidence="1">
    <location>
        <begin position="47"/>
        <end position="67"/>
    </location>
</feature>
<gene>
    <name evidence="2" type="ORF">B193_0058</name>
</gene>
<evidence type="ECO:0000313" key="3">
    <source>
        <dbReference type="Proteomes" id="UP000006272"/>
    </source>
</evidence>
<feature type="transmembrane region" description="Helical" evidence="1">
    <location>
        <begin position="263"/>
        <end position="290"/>
    </location>
</feature>
<dbReference type="EMBL" id="ALAO01000015">
    <property type="protein sequence ID" value="EKO41217.1"/>
    <property type="molecule type" value="Genomic_DNA"/>
</dbReference>
<feature type="transmembrane region" description="Helical" evidence="1">
    <location>
        <begin position="365"/>
        <end position="383"/>
    </location>
</feature>
<feature type="transmembrane region" description="Helical" evidence="1">
    <location>
        <begin position="302"/>
        <end position="322"/>
    </location>
</feature>
<feature type="transmembrane region" description="Helical" evidence="1">
    <location>
        <begin position="434"/>
        <end position="450"/>
    </location>
</feature>
<reference evidence="2 3" key="1">
    <citation type="submission" date="2012-07" db="EMBL/GenBank/DDBJ databases">
        <title>Draft genome sequence of Desulfovibrio magneticus str. Maddingley MBC34 obtained from a metagenomic sequence of a methanogenic enrichment isolated from coal-seam formation water in Victoria, Australia.</title>
        <authorList>
            <person name="Greenfield P."/>
            <person name="Hendry P."/>
            <person name="Li D."/>
            <person name="Rosewarne C.P."/>
            <person name="Tran-Dinh N."/>
            <person name="Elbourne L.D.H."/>
            <person name="Paulsen I.T."/>
            <person name="Midgley D.J."/>
        </authorList>
    </citation>
    <scope>NUCLEOTIDE SEQUENCE [LARGE SCALE GENOMIC DNA]</scope>
    <source>
        <strain evidence="3">Maddingley MBC34</strain>
    </source>
</reference>
<feature type="transmembrane region" description="Helical" evidence="1">
    <location>
        <begin position="72"/>
        <end position="91"/>
    </location>
</feature>
<sequence>MIFGHGTVVNQPIHTFLLCCCAVLLGHCLLAARGNVFRDYPGCDLGFSIGLGLGAFGAAFLAARLLFQAGPFLSGSLVVALALLAIALYFLSGSKTTRGELPSAGQGGLYVLLGLFGLLFLVSHYNGAGGEQDAWFIWNLKAAFLSGDGACLAESLRSTNHPDYPLVLPGTIACLWSVTGQKTFAAPASIAFLYALGLLVLLQAAATRRSGPFIGLLGLLFLLATPFFTTLTAWQYADIPLAFYIVGVFTAVLLHDLRPDRRLLLLAWVLAALACWTKNEGILFFCALLPPRLIISFRKKNFFELSCLFFASLAVGVSLVAFKQFILVPNDLWANLHWRAMLGQLLDSHRHALIGRFLTATLTSAATWQYVPLLFLAFVLILGPDKRKLTQEGSVTCLAAIVLALLGYYGVYLLSYQDLSWLMQTSIDRLFMHYWPGIVLVLLCCVKTEALPGLQKVCLSVVCSRMLLVGVAVFALAITLYTRSLTANHPLVHAVETLTSMRIALDRYHAVHGAYPVSQALGDGWDNGFLREGQSEETFEEDIGDAYSYRSDGKDYKLLGHFRTPQTGAAIISAYPDMLNTSRCCSFGFWTNAARDW</sequence>
<evidence type="ECO:0000313" key="2">
    <source>
        <dbReference type="EMBL" id="EKO41217.1"/>
    </source>
</evidence>
<keyword evidence="1" id="KW-1133">Transmembrane helix</keyword>
<keyword evidence="1" id="KW-0812">Transmembrane</keyword>
<evidence type="ECO:0008006" key="4">
    <source>
        <dbReference type="Google" id="ProtNLM"/>
    </source>
</evidence>
<protein>
    <recommendedName>
        <fullName evidence="4">Glycosyltransferase RgtA/B/C/D-like domain-containing protein</fullName>
    </recommendedName>
</protein>
<dbReference type="Proteomes" id="UP000006272">
    <property type="component" value="Unassembled WGS sequence"/>
</dbReference>
<dbReference type="PATRIC" id="fig|1206767.3.peg.42"/>
<feature type="transmembrane region" description="Helical" evidence="1">
    <location>
        <begin position="103"/>
        <end position="122"/>
    </location>
</feature>
<dbReference type="AlphaFoldDB" id="K6FRL5"/>
<feature type="transmembrane region" description="Helical" evidence="1">
    <location>
        <begin position="184"/>
        <end position="206"/>
    </location>
</feature>
<name>K6FRL5_9BACT</name>
<accession>K6FRL5</accession>
<feature type="transmembrane region" description="Helical" evidence="1">
    <location>
        <begin position="457"/>
        <end position="481"/>
    </location>
</feature>
<organism evidence="2 3">
    <name type="scientific">Solidesulfovibrio magneticus str. Maddingley MBC34</name>
    <dbReference type="NCBI Taxonomy" id="1206767"/>
    <lineage>
        <taxon>Bacteria</taxon>
        <taxon>Pseudomonadati</taxon>
        <taxon>Thermodesulfobacteriota</taxon>
        <taxon>Desulfovibrionia</taxon>
        <taxon>Desulfovibrionales</taxon>
        <taxon>Desulfovibrionaceae</taxon>
        <taxon>Solidesulfovibrio</taxon>
    </lineage>
</organism>
<evidence type="ECO:0000256" key="1">
    <source>
        <dbReference type="SAM" id="Phobius"/>
    </source>
</evidence>